<dbReference type="EMBL" id="RYZW01000019">
    <property type="protein sequence ID" value="TDZ66070.1"/>
    <property type="molecule type" value="Genomic_DNA"/>
</dbReference>
<dbReference type="Proteomes" id="UP000295703">
    <property type="component" value="Unassembled WGS sequence"/>
</dbReference>
<accession>A0A4R8RNE5</accession>
<proteinExistence type="predicted"/>
<dbReference type="AlphaFoldDB" id="A0A4R8RNE5"/>
<comment type="caution">
    <text evidence="1">The sequence shown here is derived from an EMBL/GenBank/DDBJ whole genome shotgun (WGS) entry which is preliminary data.</text>
</comment>
<evidence type="ECO:0000313" key="2">
    <source>
        <dbReference type="Proteomes" id="UP000295703"/>
    </source>
</evidence>
<gene>
    <name evidence="1" type="ORF">CTRI78_v003212</name>
</gene>
<keyword evidence="2" id="KW-1185">Reference proteome</keyword>
<name>A0A4R8RNE5_COLTR</name>
<evidence type="ECO:0000313" key="1">
    <source>
        <dbReference type="EMBL" id="TDZ66070.1"/>
    </source>
</evidence>
<reference evidence="1 2" key="1">
    <citation type="submission" date="2018-12" db="EMBL/GenBank/DDBJ databases">
        <title>Genome sequence and assembly of Colletotrichum trifolii.</title>
        <authorList>
            <person name="Gan P."/>
            <person name="Shirasu K."/>
        </authorList>
    </citation>
    <scope>NUCLEOTIDE SEQUENCE [LARGE SCALE GENOMIC DNA]</scope>
    <source>
        <strain evidence="1 2">543-2</strain>
    </source>
</reference>
<organism evidence="1 2">
    <name type="scientific">Colletotrichum trifolii</name>
    <dbReference type="NCBI Taxonomy" id="5466"/>
    <lineage>
        <taxon>Eukaryota</taxon>
        <taxon>Fungi</taxon>
        <taxon>Dikarya</taxon>
        <taxon>Ascomycota</taxon>
        <taxon>Pezizomycotina</taxon>
        <taxon>Sordariomycetes</taxon>
        <taxon>Hypocreomycetidae</taxon>
        <taxon>Glomerellales</taxon>
        <taxon>Glomerellaceae</taxon>
        <taxon>Colletotrichum</taxon>
        <taxon>Colletotrichum orbiculare species complex</taxon>
    </lineage>
</organism>
<protein>
    <submittedName>
        <fullName evidence="1">Uncharacterized protein</fullName>
    </submittedName>
</protein>
<sequence>MEAIVEEGTASKVLWMLWTLVRPAREALLYLRLHGSGRAGTVRLQKASTRVLPANDASPQLHTGPLHLAPPVVLVGGWPADGHGSTPARPCSLVRGDEESFFLDDDGKVRQSSKAPLVKMQPP</sequence>